<evidence type="ECO:0000256" key="1">
    <source>
        <dbReference type="SAM" id="MobiDB-lite"/>
    </source>
</evidence>
<comment type="caution">
    <text evidence="2">The sequence shown here is derived from an EMBL/GenBank/DDBJ whole genome shotgun (WGS) entry which is preliminary data.</text>
</comment>
<sequence length="126" mass="13632">MYTALFSNLQASLAKRRAQTVSAGKKNASKAPITSPQVTVTQPARKISIPTSSSKKTPVKQGAFSATPVSNTLYVHISLIAQGSIPKPPSKEKLRSFYQRFQSTKEIQSAIDKCPLLLAIDTGRKT</sequence>
<dbReference type="Proteomes" id="UP000037035">
    <property type="component" value="Unassembled WGS sequence"/>
</dbReference>
<evidence type="ECO:0000313" key="3">
    <source>
        <dbReference type="Proteomes" id="UP000037035"/>
    </source>
</evidence>
<feature type="region of interest" description="Disordered" evidence="1">
    <location>
        <begin position="23"/>
        <end position="63"/>
    </location>
</feature>
<organism evidence="2 3">
    <name type="scientific">Puccinia sorghi</name>
    <dbReference type="NCBI Taxonomy" id="27349"/>
    <lineage>
        <taxon>Eukaryota</taxon>
        <taxon>Fungi</taxon>
        <taxon>Dikarya</taxon>
        <taxon>Basidiomycota</taxon>
        <taxon>Pucciniomycotina</taxon>
        <taxon>Pucciniomycetes</taxon>
        <taxon>Pucciniales</taxon>
        <taxon>Pucciniaceae</taxon>
        <taxon>Puccinia</taxon>
    </lineage>
</organism>
<accession>A0A0L6V3F1</accession>
<feature type="compositionally biased region" description="Polar residues" evidence="1">
    <location>
        <begin position="32"/>
        <end position="42"/>
    </location>
</feature>
<dbReference type="EMBL" id="LAVV01007703">
    <property type="protein sequence ID" value="KNZ55047.1"/>
    <property type="molecule type" value="Genomic_DNA"/>
</dbReference>
<name>A0A0L6V3F1_9BASI</name>
<proteinExistence type="predicted"/>
<reference evidence="2 3" key="1">
    <citation type="submission" date="2015-08" db="EMBL/GenBank/DDBJ databases">
        <title>Next Generation Sequencing and Analysis of the Genome of Puccinia sorghi L Schw, the Causal Agent of Maize Common Rust.</title>
        <authorList>
            <person name="Rochi L."/>
            <person name="Burguener G."/>
            <person name="Darino M."/>
            <person name="Turjanski A."/>
            <person name="Kreff E."/>
            <person name="Dieguez M.J."/>
            <person name="Sacco F."/>
        </authorList>
    </citation>
    <scope>NUCLEOTIDE SEQUENCE [LARGE SCALE GENOMIC DNA]</scope>
    <source>
        <strain evidence="2 3">RO10H11247</strain>
    </source>
</reference>
<feature type="compositionally biased region" description="Low complexity" evidence="1">
    <location>
        <begin position="46"/>
        <end position="60"/>
    </location>
</feature>
<dbReference type="AlphaFoldDB" id="A0A0L6V3F1"/>
<protein>
    <submittedName>
        <fullName evidence="2">Uncharacterized protein</fullName>
    </submittedName>
</protein>
<dbReference type="VEuPathDB" id="FungiDB:VP01_2781g2"/>
<dbReference type="OrthoDB" id="3064487at2759"/>
<gene>
    <name evidence="2" type="ORF">VP01_2781g2</name>
</gene>
<keyword evidence="3" id="KW-1185">Reference proteome</keyword>
<evidence type="ECO:0000313" key="2">
    <source>
        <dbReference type="EMBL" id="KNZ55047.1"/>
    </source>
</evidence>